<proteinExistence type="predicted"/>
<evidence type="ECO:0000313" key="2">
    <source>
        <dbReference type="EMBL" id="TKW39271.1"/>
    </source>
</evidence>
<keyword evidence="3" id="KW-1185">Reference proteome</keyword>
<gene>
    <name evidence="2" type="ORF">SEVIR_1G167400v2</name>
</gene>
<protein>
    <submittedName>
        <fullName evidence="2">Uncharacterized protein</fullName>
    </submittedName>
</protein>
<dbReference type="Proteomes" id="UP000298652">
    <property type="component" value="Chromosome 1"/>
</dbReference>
<accession>A0A4U6W9R9</accession>
<feature type="region of interest" description="Disordered" evidence="1">
    <location>
        <begin position="151"/>
        <end position="176"/>
    </location>
</feature>
<dbReference type="EMBL" id="CM016552">
    <property type="protein sequence ID" value="TKW39271.1"/>
    <property type="molecule type" value="Genomic_DNA"/>
</dbReference>
<feature type="region of interest" description="Disordered" evidence="1">
    <location>
        <begin position="72"/>
        <end position="103"/>
    </location>
</feature>
<reference evidence="2" key="1">
    <citation type="submission" date="2019-03" db="EMBL/GenBank/DDBJ databases">
        <title>WGS assembly of Setaria viridis.</title>
        <authorList>
            <person name="Huang P."/>
            <person name="Jenkins J."/>
            <person name="Grimwood J."/>
            <person name="Barry K."/>
            <person name="Healey A."/>
            <person name="Mamidi S."/>
            <person name="Sreedasyam A."/>
            <person name="Shu S."/>
            <person name="Feldman M."/>
            <person name="Wu J."/>
            <person name="Yu Y."/>
            <person name="Chen C."/>
            <person name="Johnson J."/>
            <person name="Rokhsar D."/>
            <person name="Baxter I."/>
            <person name="Schmutz J."/>
            <person name="Brutnell T."/>
            <person name="Kellogg E."/>
        </authorList>
    </citation>
    <scope>NUCLEOTIDE SEQUENCE [LARGE SCALE GENOMIC DNA]</scope>
</reference>
<dbReference type="AlphaFoldDB" id="A0A4U6W9R9"/>
<sequence length="176" mass="18481">MWAWSSNPSKIPRKVLLTVTNPDQEITDNDNFVQHSDPPQDINGAYDYKLHLHLDVVEGLAFLHGRGGGGGGRPIGSHAGSSCGTTMSRTRWESDATGSTTTTTPAATTALAETGTITTTTPSTMAHDITAASPPGGGQHVAMARWKTATAPGVTGQATRTTATETSPRRLLTSRR</sequence>
<feature type="compositionally biased region" description="Low complexity" evidence="1">
    <location>
        <begin position="155"/>
        <end position="166"/>
    </location>
</feature>
<dbReference type="Gramene" id="TKW39271">
    <property type="protein sequence ID" value="TKW39271"/>
    <property type="gene ID" value="SEVIR_1G167400v2"/>
</dbReference>
<organism evidence="2 3">
    <name type="scientific">Setaria viridis</name>
    <name type="common">Green bristlegrass</name>
    <name type="synonym">Setaria italica subsp. viridis</name>
    <dbReference type="NCBI Taxonomy" id="4556"/>
    <lineage>
        <taxon>Eukaryota</taxon>
        <taxon>Viridiplantae</taxon>
        <taxon>Streptophyta</taxon>
        <taxon>Embryophyta</taxon>
        <taxon>Tracheophyta</taxon>
        <taxon>Spermatophyta</taxon>
        <taxon>Magnoliopsida</taxon>
        <taxon>Liliopsida</taxon>
        <taxon>Poales</taxon>
        <taxon>Poaceae</taxon>
        <taxon>PACMAD clade</taxon>
        <taxon>Panicoideae</taxon>
        <taxon>Panicodae</taxon>
        <taxon>Paniceae</taxon>
        <taxon>Cenchrinae</taxon>
        <taxon>Setaria</taxon>
    </lineage>
</organism>
<evidence type="ECO:0000313" key="3">
    <source>
        <dbReference type="Proteomes" id="UP000298652"/>
    </source>
</evidence>
<name>A0A4U6W9R9_SETVI</name>
<evidence type="ECO:0000256" key="1">
    <source>
        <dbReference type="SAM" id="MobiDB-lite"/>
    </source>
</evidence>